<proteinExistence type="predicted"/>
<reference evidence="1" key="1">
    <citation type="submission" date="2022-07" db="EMBL/GenBank/DDBJ databases">
        <title>Genome Sequence of Phlebia brevispora.</title>
        <authorList>
            <person name="Buettner E."/>
        </authorList>
    </citation>
    <scope>NUCLEOTIDE SEQUENCE</scope>
    <source>
        <strain evidence="1">MPL23</strain>
    </source>
</reference>
<evidence type="ECO:0000313" key="2">
    <source>
        <dbReference type="Proteomes" id="UP001148662"/>
    </source>
</evidence>
<comment type="caution">
    <text evidence="1">The sequence shown here is derived from an EMBL/GenBank/DDBJ whole genome shotgun (WGS) entry which is preliminary data.</text>
</comment>
<name>A0ACC1TF08_9APHY</name>
<sequence>MASSAVWKIPFILANSACLRVAMTPPTPYATAASKERARYEREHATRDLIPMPLWWGPPTFRTTGHAINGLEILAIILSAYPSIVEYLAFGGLVKSANVARDGSNIYISATFVIGLVLSVFGAWIRASCYRHMGRHFTFELTIQDEHKLITHGPYAIVRHPSYFGLFTYYFGTTLCQFGPGSFWDVAGLWGTLAGKLAGVFYIGYMIWVAVALFARAAKEDDVLRREFKDQWHSWAQKTPYRLLPFIY</sequence>
<organism evidence="1 2">
    <name type="scientific">Phlebia brevispora</name>
    <dbReference type="NCBI Taxonomy" id="194682"/>
    <lineage>
        <taxon>Eukaryota</taxon>
        <taxon>Fungi</taxon>
        <taxon>Dikarya</taxon>
        <taxon>Basidiomycota</taxon>
        <taxon>Agaricomycotina</taxon>
        <taxon>Agaricomycetes</taxon>
        <taxon>Polyporales</taxon>
        <taxon>Meruliaceae</taxon>
        <taxon>Phlebia</taxon>
    </lineage>
</organism>
<dbReference type="Proteomes" id="UP001148662">
    <property type="component" value="Unassembled WGS sequence"/>
</dbReference>
<dbReference type="EMBL" id="JANHOG010000022">
    <property type="protein sequence ID" value="KAJ3559497.1"/>
    <property type="molecule type" value="Genomic_DNA"/>
</dbReference>
<keyword evidence="2" id="KW-1185">Reference proteome</keyword>
<evidence type="ECO:0000313" key="1">
    <source>
        <dbReference type="EMBL" id="KAJ3559497.1"/>
    </source>
</evidence>
<gene>
    <name evidence="1" type="ORF">NM688_g302</name>
</gene>
<accession>A0ACC1TF08</accession>
<protein>
    <submittedName>
        <fullName evidence="1">Uncharacterized protein</fullName>
    </submittedName>
</protein>